<reference evidence="2 3" key="1">
    <citation type="journal article" date="2014" name="Nat. Commun.">
        <title>Molecular traces of alternative social organization in a termite genome.</title>
        <authorList>
            <person name="Terrapon N."/>
            <person name="Li C."/>
            <person name="Robertson H.M."/>
            <person name="Ji L."/>
            <person name="Meng X."/>
            <person name="Booth W."/>
            <person name="Chen Z."/>
            <person name="Childers C.P."/>
            <person name="Glastad K.M."/>
            <person name="Gokhale K."/>
            <person name="Gowin J."/>
            <person name="Gronenberg W."/>
            <person name="Hermansen R.A."/>
            <person name="Hu H."/>
            <person name="Hunt B.G."/>
            <person name="Huylmans A.K."/>
            <person name="Khalil S.M."/>
            <person name="Mitchell R.D."/>
            <person name="Munoz-Torres M.C."/>
            <person name="Mustard J.A."/>
            <person name="Pan H."/>
            <person name="Reese J.T."/>
            <person name="Scharf M.E."/>
            <person name="Sun F."/>
            <person name="Vogel H."/>
            <person name="Xiao J."/>
            <person name="Yang W."/>
            <person name="Yang Z."/>
            <person name="Yang Z."/>
            <person name="Zhou J."/>
            <person name="Zhu J."/>
            <person name="Brent C.S."/>
            <person name="Elsik C.G."/>
            <person name="Goodisman M.A."/>
            <person name="Liberles D.A."/>
            <person name="Roe R.M."/>
            <person name="Vargo E.L."/>
            <person name="Vilcinskas A."/>
            <person name="Wang J."/>
            <person name="Bornberg-Bauer E."/>
            <person name="Korb J."/>
            <person name="Zhang G."/>
            <person name="Liebig J."/>
        </authorList>
    </citation>
    <scope>NUCLEOTIDE SEQUENCE [LARGE SCALE GENOMIC DNA]</scope>
    <source>
        <tissue evidence="2">Whole organism</tissue>
    </source>
</reference>
<feature type="transmembrane region" description="Helical" evidence="1">
    <location>
        <begin position="67"/>
        <end position="90"/>
    </location>
</feature>
<keyword evidence="3" id="KW-1185">Reference proteome</keyword>
<accession>A0A067QVP9</accession>
<protein>
    <submittedName>
        <fullName evidence="2">Uncharacterized protein</fullName>
    </submittedName>
</protein>
<name>A0A067QVP9_ZOONE</name>
<organism evidence="2 3">
    <name type="scientific">Zootermopsis nevadensis</name>
    <name type="common">Dampwood termite</name>
    <dbReference type="NCBI Taxonomy" id="136037"/>
    <lineage>
        <taxon>Eukaryota</taxon>
        <taxon>Metazoa</taxon>
        <taxon>Ecdysozoa</taxon>
        <taxon>Arthropoda</taxon>
        <taxon>Hexapoda</taxon>
        <taxon>Insecta</taxon>
        <taxon>Pterygota</taxon>
        <taxon>Neoptera</taxon>
        <taxon>Polyneoptera</taxon>
        <taxon>Dictyoptera</taxon>
        <taxon>Blattodea</taxon>
        <taxon>Blattoidea</taxon>
        <taxon>Termitoidae</taxon>
        <taxon>Termopsidae</taxon>
        <taxon>Zootermopsis</taxon>
    </lineage>
</organism>
<evidence type="ECO:0000313" key="3">
    <source>
        <dbReference type="Proteomes" id="UP000027135"/>
    </source>
</evidence>
<keyword evidence="1" id="KW-1133">Transmembrane helix</keyword>
<evidence type="ECO:0000313" key="2">
    <source>
        <dbReference type="EMBL" id="KDR10002.1"/>
    </source>
</evidence>
<dbReference type="InParanoid" id="A0A067QVP9"/>
<sequence length="119" mass="13653">MMACENVRARLFQYFKVIMQGSQKKVLTSCGGHVHMFHCGLPRGPMHSVTLTLTGVYQRLQKGISTLFIYSFGIRILVLCVGLHGCKTWFLTLREEHRLTVFENRVLIAIFGRMTDEMT</sequence>
<gene>
    <name evidence="2" type="ORF">L798_00240</name>
</gene>
<dbReference type="AlphaFoldDB" id="A0A067QVP9"/>
<dbReference type="EMBL" id="KK853192">
    <property type="protein sequence ID" value="KDR10002.1"/>
    <property type="molecule type" value="Genomic_DNA"/>
</dbReference>
<keyword evidence="1" id="KW-0472">Membrane</keyword>
<keyword evidence="1" id="KW-0812">Transmembrane</keyword>
<dbReference type="Proteomes" id="UP000027135">
    <property type="component" value="Unassembled WGS sequence"/>
</dbReference>
<evidence type="ECO:0000256" key="1">
    <source>
        <dbReference type="SAM" id="Phobius"/>
    </source>
</evidence>
<proteinExistence type="predicted"/>